<protein>
    <submittedName>
        <fullName evidence="1">Uncharacterized protein</fullName>
    </submittedName>
</protein>
<dbReference type="AlphaFoldDB" id="A0AAD9G4S3"/>
<comment type="caution">
    <text evidence="1">The sequence shown here is derived from an EMBL/GenBank/DDBJ whole genome shotgun (WGS) entry which is preliminary data.</text>
</comment>
<dbReference type="Proteomes" id="UP001259832">
    <property type="component" value="Unassembled WGS sequence"/>
</dbReference>
<proteinExistence type="predicted"/>
<accession>A0AAD9G4S3</accession>
<organism evidence="1 2">
    <name type="scientific">Phytophthora citrophthora</name>
    <dbReference type="NCBI Taxonomy" id="4793"/>
    <lineage>
        <taxon>Eukaryota</taxon>
        <taxon>Sar</taxon>
        <taxon>Stramenopiles</taxon>
        <taxon>Oomycota</taxon>
        <taxon>Peronosporomycetes</taxon>
        <taxon>Peronosporales</taxon>
        <taxon>Peronosporaceae</taxon>
        <taxon>Phytophthora</taxon>
    </lineage>
</organism>
<keyword evidence="2" id="KW-1185">Reference proteome</keyword>
<evidence type="ECO:0000313" key="1">
    <source>
        <dbReference type="EMBL" id="KAK1931483.1"/>
    </source>
</evidence>
<gene>
    <name evidence="1" type="ORF">P3T76_013239</name>
</gene>
<dbReference type="EMBL" id="JASMQC010000034">
    <property type="protein sequence ID" value="KAK1931483.1"/>
    <property type="molecule type" value="Genomic_DNA"/>
</dbReference>
<evidence type="ECO:0000313" key="2">
    <source>
        <dbReference type="Proteomes" id="UP001259832"/>
    </source>
</evidence>
<sequence>MSKFTTELLPAHNGYVWSNNSGFLKSNRRARRADGEFYEVDGLGIVIHWCDPQRLDSLHLHAFRELPWESTRNVSARLKMVFESVSTDFVWVYQSTRRRRRRRQPKRRSARLSQKSCLLGYNCTSLLM</sequence>
<reference evidence="1" key="1">
    <citation type="submission" date="2023-08" db="EMBL/GenBank/DDBJ databases">
        <title>Reference Genome Resource for the Citrus Pathogen Phytophthora citrophthora.</title>
        <authorList>
            <person name="Moller H."/>
            <person name="Coetzee B."/>
            <person name="Rose L.J."/>
            <person name="Van Niekerk J.M."/>
        </authorList>
    </citation>
    <scope>NUCLEOTIDE SEQUENCE</scope>
    <source>
        <strain evidence="1">STE-U-9442</strain>
    </source>
</reference>
<name>A0AAD9G4S3_9STRA</name>